<proteinExistence type="predicted"/>
<dbReference type="CDD" id="cd12148">
    <property type="entry name" value="fungal_TF_MHR"/>
    <property type="match status" value="1"/>
</dbReference>
<name>A0AAN9UBV1_9PEZI</name>
<keyword evidence="3" id="KW-1185">Reference proteome</keyword>
<evidence type="ECO:0000256" key="1">
    <source>
        <dbReference type="SAM" id="MobiDB-lite"/>
    </source>
</evidence>
<feature type="compositionally biased region" description="Polar residues" evidence="1">
    <location>
        <begin position="30"/>
        <end position="43"/>
    </location>
</feature>
<evidence type="ECO:0000313" key="3">
    <source>
        <dbReference type="Proteomes" id="UP001320420"/>
    </source>
</evidence>
<feature type="region of interest" description="Disordered" evidence="1">
    <location>
        <begin position="1"/>
        <end position="55"/>
    </location>
</feature>
<comment type="caution">
    <text evidence="2">The sequence shown here is derived from an EMBL/GenBank/DDBJ whole genome shotgun (WGS) entry which is preliminary data.</text>
</comment>
<sequence>MGQSSYVTSANDKAGTSHTPSSQDEEDGPSSHQATSSRGNASTEPLHGAEKEDISANPKDFLRNLTIIPAQRVDSESLSSEKEWPIDFFRAVLLNLMFSLYRTEETILSKTMLLRSLFMTYLKQLGLFSSAALDIHQQRHCPGTYPPYVAQARDRYKKLAALVFQLDAYLALASGQPPLLHRQEIDVEMASTFGLWNAFGLDVWSKRLSDEPAGRTAFTVAGMTQSPDSFKSSPLLIEDIELGLCGVLQAVWVLAESFPSKSRGYFNTAFQKVLVIDKLDSWKAELDRTNELINAGNITNGAAKYLLLAYRGEDDSAAASLERITTLVRDSMILYYFLKLYTCSSLRISKIGALQKQIEGRPKQARKLSKYEREALVCAIEVLKIIEGCDPSAACFNPLIRHALTAGANMTRELTSRQVCECRTKEGQSGTNMDLQGETEVDGPVVVDSVRVCICNLDVLMARFEKALDSQQAMVE</sequence>
<accession>A0AAN9UBV1</accession>
<evidence type="ECO:0000313" key="2">
    <source>
        <dbReference type="EMBL" id="KAK7744001.1"/>
    </source>
</evidence>
<gene>
    <name evidence="2" type="ORF">SLS62_010362</name>
</gene>
<organism evidence="2 3">
    <name type="scientific">Diatrype stigma</name>
    <dbReference type="NCBI Taxonomy" id="117547"/>
    <lineage>
        <taxon>Eukaryota</taxon>
        <taxon>Fungi</taxon>
        <taxon>Dikarya</taxon>
        <taxon>Ascomycota</taxon>
        <taxon>Pezizomycotina</taxon>
        <taxon>Sordariomycetes</taxon>
        <taxon>Xylariomycetidae</taxon>
        <taxon>Xylariales</taxon>
        <taxon>Diatrypaceae</taxon>
        <taxon>Diatrype</taxon>
    </lineage>
</organism>
<dbReference type="AlphaFoldDB" id="A0AAN9UBV1"/>
<dbReference type="Proteomes" id="UP001320420">
    <property type="component" value="Unassembled WGS sequence"/>
</dbReference>
<feature type="compositionally biased region" description="Polar residues" evidence="1">
    <location>
        <begin position="1"/>
        <end position="22"/>
    </location>
</feature>
<dbReference type="EMBL" id="JAKJXP020000126">
    <property type="protein sequence ID" value="KAK7744001.1"/>
    <property type="molecule type" value="Genomic_DNA"/>
</dbReference>
<protein>
    <submittedName>
        <fullName evidence="2">Uncharacterized protein</fullName>
    </submittedName>
</protein>
<reference evidence="2 3" key="1">
    <citation type="submission" date="2024-02" db="EMBL/GenBank/DDBJ databases">
        <title>De novo assembly and annotation of 12 fungi associated with fruit tree decline syndrome in Ontario, Canada.</title>
        <authorList>
            <person name="Sulman M."/>
            <person name="Ellouze W."/>
            <person name="Ilyukhin E."/>
        </authorList>
    </citation>
    <scope>NUCLEOTIDE SEQUENCE [LARGE SCALE GENOMIC DNA]</scope>
    <source>
        <strain evidence="2 3">M11/M66-122</strain>
    </source>
</reference>